<keyword evidence="1" id="KW-0732">Signal</keyword>
<feature type="chain" id="PRO_5043406546" description="Secreted protein" evidence="1">
    <location>
        <begin position="19"/>
        <end position="96"/>
    </location>
</feature>
<sequence length="96" mass="10562">MAWAGVTALLLKLEATIGCITPKREEVAAKEAVEGSGWAASERQRLGEDSSRVQRAQVDAVRFVYFLGCFRKAALRGRKLLCCTHKIPLRFLGGKV</sequence>
<evidence type="ECO:0000313" key="2">
    <source>
        <dbReference type="EMBL" id="KAJ1186254.1"/>
    </source>
</evidence>
<accession>A0AAV7UCY4</accession>
<dbReference type="AlphaFoldDB" id="A0AAV7UCY4"/>
<feature type="signal peptide" evidence="1">
    <location>
        <begin position="1"/>
        <end position="18"/>
    </location>
</feature>
<proteinExistence type="predicted"/>
<reference evidence="2" key="1">
    <citation type="journal article" date="2022" name="bioRxiv">
        <title>Sequencing and chromosome-scale assembly of the giantPleurodeles waltlgenome.</title>
        <authorList>
            <person name="Brown T."/>
            <person name="Elewa A."/>
            <person name="Iarovenko S."/>
            <person name="Subramanian E."/>
            <person name="Araus A.J."/>
            <person name="Petzold A."/>
            <person name="Susuki M."/>
            <person name="Suzuki K.-i.T."/>
            <person name="Hayashi T."/>
            <person name="Toyoda A."/>
            <person name="Oliveira C."/>
            <person name="Osipova E."/>
            <person name="Leigh N.D."/>
            <person name="Simon A."/>
            <person name="Yun M.H."/>
        </authorList>
    </citation>
    <scope>NUCLEOTIDE SEQUENCE</scope>
    <source>
        <strain evidence="2">20211129_DDA</strain>
        <tissue evidence="2">Liver</tissue>
    </source>
</reference>
<name>A0AAV7UCY4_PLEWA</name>
<protein>
    <recommendedName>
        <fullName evidence="4">Secreted protein</fullName>
    </recommendedName>
</protein>
<evidence type="ECO:0008006" key="4">
    <source>
        <dbReference type="Google" id="ProtNLM"/>
    </source>
</evidence>
<comment type="caution">
    <text evidence="2">The sequence shown here is derived from an EMBL/GenBank/DDBJ whole genome shotgun (WGS) entry which is preliminary data.</text>
</comment>
<dbReference type="EMBL" id="JANPWB010000005">
    <property type="protein sequence ID" value="KAJ1186254.1"/>
    <property type="molecule type" value="Genomic_DNA"/>
</dbReference>
<evidence type="ECO:0000313" key="3">
    <source>
        <dbReference type="Proteomes" id="UP001066276"/>
    </source>
</evidence>
<dbReference type="Proteomes" id="UP001066276">
    <property type="component" value="Chromosome 3_1"/>
</dbReference>
<gene>
    <name evidence="2" type="ORF">NDU88_003037</name>
</gene>
<evidence type="ECO:0000256" key="1">
    <source>
        <dbReference type="SAM" id="SignalP"/>
    </source>
</evidence>
<organism evidence="2 3">
    <name type="scientific">Pleurodeles waltl</name>
    <name type="common">Iberian ribbed newt</name>
    <dbReference type="NCBI Taxonomy" id="8319"/>
    <lineage>
        <taxon>Eukaryota</taxon>
        <taxon>Metazoa</taxon>
        <taxon>Chordata</taxon>
        <taxon>Craniata</taxon>
        <taxon>Vertebrata</taxon>
        <taxon>Euteleostomi</taxon>
        <taxon>Amphibia</taxon>
        <taxon>Batrachia</taxon>
        <taxon>Caudata</taxon>
        <taxon>Salamandroidea</taxon>
        <taxon>Salamandridae</taxon>
        <taxon>Pleurodelinae</taxon>
        <taxon>Pleurodeles</taxon>
    </lineage>
</organism>
<keyword evidence="3" id="KW-1185">Reference proteome</keyword>